<accession>A0A1J5N0T9</accession>
<dbReference type="Gene3D" id="1.10.10.60">
    <property type="entry name" value="Homeodomain-like"/>
    <property type="match status" value="1"/>
</dbReference>
<dbReference type="AlphaFoldDB" id="A0A1J5N0T9"/>
<protein>
    <submittedName>
        <fullName evidence="6">Fatty acid metabolism regulator protein</fullName>
    </submittedName>
</protein>
<organism evidence="6 7">
    <name type="scientific">Pseudodesulfovibrio hydrargyri</name>
    <dbReference type="NCBI Taxonomy" id="2125990"/>
    <lineage>
        <taxon>Bacteria</taxon>
        <taxon>Pseudomonadati</taxon>
        <taxon>Thermodesulfobacteriota</taxon>
        <taxon>Desulfovibrionia</taxon>
        <taxon>Desulfovibrionales</taxon>
        <taxon>Desulfovibrionaceae</taxon>
    </lineage>
</organism>
<dbReference type="SUPFAM" id="SSF46689">
    <property type="entry name" value="Homeodomain-like"/>
    <property type="match status" value="1"/>
</dbReference>
<dbReference type="PROSITE" id="PS50977">
    <property type="entry name" value="HTH_TETR_2"/>
    <property type="match status" value="1"/>
</dbReference>
<evidence type="ECO:0000259" key="5">
    <source>
        <dbReference type="PROSITE" id="PS50977"/>
    </source>
</evidence>
<dbReference type="GO" id="GO:0003700">
    <property type="term" value="F:DNA-binding transcription factor activity"/>
    <property type="evidence" value="ECO:0007669"/>
    <property type="project" value="TreeGrafter"/>
</dbReference>
<keyword evidence="7" id="KW-1185">Reference proteome</keyword>
<sequence length="189" mass="21286">MKEDSAKEQRILDTAAELFSRQPFHKVLLSDVARAAAVGKGTLYLYFKSKDDLYFAVLFREFSTLIDSMRRFLDENALGPGEQLAGVVRILAEHFHTTSFNMELLGSVITCPVTDEWKQLRADLWDLFARIIRRGIDKGVFRDEAPDLTARYISGLVRAVCLFAPANADLDSVCRHASGFVLRGLALER</sequence>
<dbReference type="Pfam" id="PF00440">
    <property type="entry name" value="TetR_N"/>
    <property type="match status" value="1"/>
</dbReference>
<evidence type="ECO:0000256" key="3">
    <source>
        <dbReference type="ARBA" id="ARBA00023163"/>
    </source>
</evidence>
<dbReference type="InterPro" id="IPR009057">
    <property type="entry name" value="Homeodomain-like_sf"/>
</dbReference>
<evidence type="ECO:0000313" key="6">
    <source>
        <dbReference type="EMBL" id="OIQ52254.1"/>
    </source>
</evidence>
<dbReference type="InterPro" id="IPR001647">
    <property type="entry name" value="HTH_TetR"/>
</dbReference>
<keyword evidence="3" id="KW-0804">Transcription</keyword>
<dbReference type="RefSeq" id="WP_071544330.1">
    <property type="nucleotide sequence ID" value="NZ_LKAQ01000001.1"/>
</dbReference>
<evidence type="ECO:0000256" key="4">
    <source>
        <dbReference type="PROSITE-ProRule" id="PRU00335"/>
    </source>
</evidence>
<dbReference type="GO" id="GO:0000976">
    <property type="term" value="F:transcription cis-regulatory region binding"/>
    <property type="evidence" value="ECO:0007669"/>
    <property type="project" value="TreeGrafter"/>
</dbReference>
<dbReference type="PANTHER" id="PTHR30055">
    <property type="entry name" value="HTH-TYPE TRANSCRIPTIONAL REGULATOR RUTR"/>
    <property type="match status" value="1"/>
</dbReference>
<dbReference type="InterPro" id="IPR041490">
    <property type="entry name" value="KstR2_TetR_C"/>
</dbReference>
<reference evidence="6 7" key="1">
    <citation type="submission" date="2015-09" db="EMBL/GenBank/DDBJ databases">
        <title>Genome of Desulfovibrio dechloracetivorans BerOc1, a mercury methylating strain isolated from highly hydrocarbons and metals contaminated coastal sediments.</title>
        <authorList>
            <person name="Goni Urriza M."/>
            <person name="Gassie C."/>
            <person name="Bouchez O."/>
            <person name="Klopp C."/>
            <person name="Ranchou-Peyruse A."/>
            <person name="Remy G."/>
        </authorList>
    </citation>
    <scope>NUCLEOTIDE SEQUENCE [LARGE SCALE GENOMIC DNA]</scope>
    <source>
        <strain evidence="6 7">BerOc1</strain>
    </source>
</reference>
<keyword evidence="2 4" id="KW-0238">DNA-binding</keyword>
<dbReference type="Pfam" id="PF17932">
    <property type="entry name" value="TetR_C_24"/>
    <property type="match status" value="1"/>
</dbReference>
<dbReference type="Proteomes" id="UP000181901">
    <property type="component" value="Unassembled WGS sequence"/>
</dbReference>
<proteinExistence type="predicted"/>
<evidence type="ECO:0000256" key="2">
    <source>
        <dbReference type="ARBA" id="ARBA00023125"/>
    </source>
</evidence>
<keyword evidence="1" id="KW-0805">Transcription regulation</keyword>
<dbReference type="Gene3D" id="1.10.357.10">
    <property type="entry name" value="Tetracycline Repressor, domain 2"/>
    <property type="match status" value="1"/>
</dbReference>
<gene>
    <name evidence="6" type="primary">fadR_1</name>
    <name evidence="6" type="ORF">BerOc1_00728</name>
</gene>
<name>A0A1J5N0T9_9BACT</name>
<evidence type="ECO:0000313" key="7">
    <source>
        <dbReference type="Proteomes" id="UP000181901"/>
    </source>
</evidence>
<dbReference type="PANTHER" id="PTHR30055:SF234">
    <property type="entry name" value="HTH-TYPE TRANSCRIPTIONAL REGULATOR BETI"/>
    <property type="match status" value="1"/>
</dbReference>
<dbReference type="PRINTS" id="PR00455">
    <property type="entry name" value="HTHTETR"/>
</dbReference>
<dbReference type="InterPro" id="IPR050109">
    <property type="entry name" value="HTH-type_TetR-like_transc_reg"/>
</dbReference>
<comment type="caution">
    <text evidence="6">The sequence shown here is derived from an EMBL/GenBank/DDBJ whole genome shotgun (WGS) entry which is preliminary data.</text>
</comment>
<dbReference type="OrthoDB" id="5365491at2"/>
<dbReference type="InterPro" id="IPR036271">
    <property type="entry name" value="Tet_transcr_reg_TetR-rel_C_sf"/>
</dbReference>
<feature type="DNA-binding region" description="H-T-H motif" evidence="4">
    <location>
        <begin position="28"/>
        <end position="47"/>
    </location>
</feature>
<dbReference type="SUPFAM" id="SSF48498">
    <property type="entry name" value="Tetracyclin repressor-like, C-terminal domain"/>
    <property type="match status" value="1"/>
</dbReference>
<dbReference type="EMBL" id="LKAQ01000001">
    <property type="protein sequence ID" value="OIQ52254.1"/>
    <property type="molecule type" value="Genomic_DNA"/>
</dbReference>
<feature type="domain" description="HTH tetR-type" evidence="5">
    <location>
        <begin position="5"/>
        <end position="65"/>
    </location>
</feature>
<evidence type="ECO:0000256" key="1">
    <source>
        <dbReference type="ARBA" id="ARBA00023015"/>
    </source>
</evidence>